<sequence length="816" mass="89525">MVRFSRSSAHRLLHALCSSTTTVSPSPTGSLIAATFHLRHFSAGNVARAKAASINKEPWWMESMEMIRNIGISAHIDSGKTTLTERILFYTGRIHEIHEVRGKDGVGAKMDSMALEKRKGITIQSAATNCTWKDYKINIIDTPGHVDFTIEVERALRVLDGAILVFCSVGGVQSQSITVDRQMRRYEVPRLAFINKLDRMGADPWKVINQARSKLRHHNAAVQVPIGLENGFKGLVDLVKLKAYYFHGSKGEKVVIEEVPSDMEALVAEKRRELVETVSDVDDILAEAFLSDKAISDADLEEYPWFVCLILSDHYGPPYVSNHESTPAAQKKVGWCSLKVSASGSAAVCMPLAGDRAPKSPGAIRRATLAQKFIPVFMGSAVKNKGVQSLLDGVLSYLPCPTEVSNNALDQSKNEEKIELTGSPDGPLVALAFKLEENNFAQLSYLRIYEGILRKGDFVTNVNSGKKTKISRLGRMHSNEIQDIQEAHAGEIIAVFGVDCASGDTFTDGSVKYTMTSMNVPEPVMSLAVQPVSKDSGGQFSKVLNRFQREDPTFRVGLDPESGQTIISGMGELHLEIYVERIKTEYKVDVTVGKPRVNFRETVTQRADFDYLHKKQSGGQGQYGRVIGYIEPLPAESGTKFEFQNMLVGQAVPSSFIPAIEKGFREAANSGALIGHPVENLRVVLTDGAAHAVDSSELAFKMASIYAFRHCYAASRPVILEPVMLVELKLPTEFQGAVAGDLNKRKGLIVGNDQDGDDCVLTAHVPLNNMFGYSTALRSMTQGKGEFTMEYKQHSPVSNDVQTQLINAYKGTQAAE</sequence>
<proteinExistence type="inferred from homology"/>
<dbReference type="GO" id="GO:0003746">
    <property type="term" value="F:translation elongation factor activity"/>
    <property type="evidence" value="ECO:0007669"/>
    <property type="project" value="UniProtKB-UniRule"/>
</dbReference>
<name>A0AAV1AQG1_VICFA</name>
<dbReference type="SMART" id="SM00889">
    <property type="entry name" value="EFG_IV"/>
    <property type="match status" value="1"/>
</dbReference>
<dbReference type="InterPro" id="IPR035647">
    <property type="entry name" value="EFG_III/V"/>
</dbReference>
<dbReference type="CDD" id="cd01434">
    <property type="entry name" value="EFG_mtEFG1_IV"/>
    <property type="match status" value="1"/>
</dbReference>
<evidence type="ECO:0000256" key="3">
    <source>
        <dbReference type="ARBA" id="ARBA00022741"/>
    </source>
</evidence>
<dbReference type="InterPro" id="IPR027417">
    <property type="entry name" value="P-loop_NTPase"/>
</dbReference>
<dbReference type="CDD" id="cd04091">
    <property type="entry name" value="mtEFG1_II_like"/>
    <property type="match status" value="1"/>
</dbReference>
<dbReference type="Pfam" id="PF00009">
    <property type="entry name" value="GTP_EFTU"/>
    <property type="match status" value="1"/>
</dbReference>
<keyword evidence="7 8" id="KW-0342">GTP-binding</keyword>
<dbReference type="PANTHER" id="PTHR43636:SF2">
    <property type="entry name" value="ELONGATION FACTOR G, MITOCHONDRIAL"/>
    <property type="match status" value="1"/>
</dbReference>
<dbReference type="SUPFAM" id="SSF54980">
    <property type="entry name" value="EF-G C-terminal domain-like"/>
    <property type="match status" value="2"/>
</dbReference>
<dbReference type="AlphaFoldDB" id="A0AAV1AQG1"/>
<evidence type="ECO:0000256" key="1">
    <source>
        <dbReference type="ARBA" id="ARBA00004173"/>
    </source>
</evidence>
<comment type="similarity">
    <text evidence="2">Belongs to the TRAFAC class translation factor GTPase superfamily. Classic translation factor GTPase family. EF-G/EF-2 subfamily.</text>
</comment>
<dbReference type="InterPro" id="IPR047872">
    <property type="entry name" value="EFG_IV"/>
</dbReference>
<evidence type="ECO:0000256" key="7">
    <source>
        <dbReference type="ARBA" id="ARBA00023134"/>
    </source>
</evidence>
<evidence type="ECO:0000256" key="4">
    <source>
        <dbReference type="ARBA" id="ARBA00022768"/>
    </source>
</evidence>
<dbReference type="PROSITE" id="PS00301">
    <property type="entry name" value="G_TR_1"/>
    <property type="match status" value="1"/>
</dbReference>
<dbReference type="InterPro" id="IPR000795">
    <property type="entry name" value="T_Tr_GTP-bd_dom"/>
</dbReference>
<keyword evidence="5 8" id="KW-0648">Protein biosynthesis</keyword>
<dbReference type="Pfam" id="PF14492">
    <property type="entry name" value="EFG_III"/>
    <property type="match status" value="1"/>
</dbReference>
<organism evidence="10 11">
    <name type="scientific">Vicia faba</name>
    <name type="common">Broad bean</name>
    <name type="synonym">Faba vulgaris</name>
    <dbReference type="NCBI Taxonomy" id="3906"/>
    <lineage>
        <taxon>Eukaryota</taxon>
        <taxon>Viridiplantae</taxon>
        <taxon>Streptophyta</taxon>
        <taxon>Embryophyta</taxon>
        <taxon>Tracheophyta</taxon>
        <taxon>Spermatophyta</taxon>
        <taxon>Magnoliopsida</taxon>
        <taxon>eudicotyledons</taxon>
        <taxon>Gunneridae</taxon>
        <taxon>Pentapetalae</taxon>
        <taxon>rosids</taxon>
        <taxon>fabids</taxon>
        <taxon>Fabales</taxon>
        <taxon>Fabaceae</taxon>
        <taxon>Papilionoideae</taxon>
        <taxon>50 kb inversion clade</taxon>
        <taxon>NPAAA clade</taxon>
        <taxon>Hologalegina</taxon>
        <taxon>IRL clade</taxon>
        <taxon>Fabeae</taxon>
        <taxon>Vicia</taxon>
    </lineage>
</organism>
<dbReference type="Gene3D" id="3.40.50.300">
    <property type="entry name" value="P-loop containing nucleotide triphosphate hydrolases"/>
    <property type="match status" value="2"/>
</dbReference>
<evidence type="ECO:0000256" key="8">
    <source>
        <dbReference type="HAMAP-Rule" id="MF_03061"/>
    </source>
</evidence>
<dbReference type="PROSITE" id="PS51722">
    <property type="entry name" value="G_TR_2"/>
    <property type="match status" value="1"/>
</dbReference>
<dbReference type="EMBL" id="OX451740">
    <property type="protein sequence ID" value="CAI8612562.1"/>
    <property type="molecule type" value="Genomic_DNA"/>
</dbReference>
<dbReference type="InterPro" id="IPR005517">
    <property type="entry name" value="Transl_elong_EFG/EF2_IV"/>
</dbReference>
<dbReference type="SMART" id="SM00838">
    <property type="entry name" value="EFG_C"/>
    <property type="match status" value="1"/>
</dbReference>
<evidence type="ECO:0000256" key="6">
    <source>
        <dbReference type="ARBA" id="ARBA00023128"/>
    </source>
</evidence>
<dbReference type="Pfam" id="PF03144">
    <property type="entry name" value="GTP_EFTU_D2"/>
    <property type="match status" value="1"/>
</dbReference>
<dbReference type="CDD" id="cd04097">
    <property type="entry name" value="mtEFG1_C"/>
    <property type="match status" value="1"/>
</dbReference>
<keyword evidence="3 8" id="KW-0547">Nucleotide-binding</keyword>
<dbReference type="Gene3D" id="2.40.30.10">
    <property type="entry name" value="Translation factors"/>
    <property type="match status" value="1"/>
</dbReference>
<dbReference type="Gene3D" id="3.30.70.870">
    <property type="entry name" value="Elongation Factor G (Translational Gtpase), domain 3"/>
    <property type="match status" value="1"/>
</dbReference>
<dbReference type="GO" id="GO:0003924">
    <property type="term" value="F:GTPase activity"/>
    <property type="evidence" value="ECO:0007669"/>
    <property type="project" value="UniProtKB-UniRule"/>
</dbReference>
<dbReference type="FunFam" id="3.40.50.300:FF:000514">
    <property type="entry name" value="Ribosome-releasing factor 2, mitochondrial"/>
    <property type="match status" value="1"/>
</dbReference>
<dbReference type="FunFam" id="3.30.70.870:FF:000001">
    <property type="entry name" value="Elongation factor G"/>
    <property type="match status" value="1"/>
</dbReference>
<feature type="binding site" evidence="8">
    <location>
        <begin position="74"/>
        <end position="81"/>
    </location>
    <ligand>
        <name>GTP</name>
        <dbReference type="ChEBI" id="CHEBI:37565"/>
    </ligand>
</feature>
<dbReference type="InterPro" id="IPR005225">
    <property type="entry name" value="Small_GTP-bd"/>
</dbReference>
<dbReference type="Pfam" id="PF00679">
    <property type="entry name" value="EFG_C"/>
    <property type="match status" value="1"/>
</dbReference>
<dbReference type="Pfam" id="PF03764">
    <property type="entry name" value="EFG_IV"/>
    <property type="match status" value="1"/>
</dbReference>
<dbReference type="InterPro" id="IPR004540">
    <property type="entry name" value="Transl_elong_EFG/EF2"/>
</dbReference>
<protein>
    <recommendedName>
        <fullName evidence="8">Elongation factor G, mitochondrial</fullName>
        <shortName evidence="8">EF-Gmt</shortName>
    </recommendedName>
    <alternativeName>
        <fullName evidence="8">Elongation factor G 1, mitochondrial</fullName>
        <shortName evidence="8">mEF-G 1</shortName>
    </alternativeName>
    <alternativeName>
        <fullName evidence="8">Elongation factor G1</fullName>
    </alternativeName>
</protein>
<dbReference type="FunFam" id="2.40.30.10:FF:000022">
    <property type="entry name" value="Elongation factor G, mitochondrial"/>
    <property type="match status" value="1"/>
</dbReference>
<comment type="pathway">
    <text evidence="8">Protein biosynthesis; polypeptide chain elongation.</text>
</comment>
<evidence type="ECO:0000256" key="2">
    <source>
        <dbReference type="ARBA" id="ARBA00005870"/>
    </source>
</evidence>
<dbReference type="InterPro" id="IPR000640">
    <property type="entry name" value="EFG_V-like"/>
</dbReference>
<dbReference type="FunFam" id="3.30.70.240:FF:000001">
    <property type="entry name" value="Elongation factor G"/>
    <property type="match status" value="1"/>
</dbReference>
<dbReference type="SUPFAM" id="SSF50447">
    <property type="entry name" value="Translation proteins"/>
    <property type="match status" value="1"/>
</dbReference>
<dbReference type="CDD" id="cd01886">
    <property type="entry name" value="EF-G"/>
    <property type="match status" value="1"/>
</dbReference>
<dbReference type="FunFam" id="3.30.230.10:FF:000003">
    <property type="entry name" value="Elongation factor G"/>
    <property type="match status" value="1"/>
</dbReference>
<comment type="similarity">
    <text evidence="8">Belongs to the GTP-binding elongation factor family. EF-G/EF-2 subfamily.</text>
</comment>
<evidence type="ECO:0000313" key="11">
    <source>
        <dbReference type="Proteomes" id="UP001157006"/>
    </source>
</evidence>
<keyword evidence="6 8" id="KW-0496">Mitochondrion</keyword>
<reference evidence="10 11" key="1">
    <citation type="submission" date="2023-01" db="EMBL/GenBank/DDBJ databases">
        <authorList>
            <person name="Kreplak J."/>
        </authorList>
    </citation>
    <scope>NUCLEOTIDE SEQUENCE [LARGE SCALE GENOMIC DNA]</scope>
</reference>
<dbReference type="InterPro" id="IPR041095">
    <property type="entry name" value="EFG_II"/>
</dbReference>
<dbReference type="InterPro" id="IPR031157">
    <property type="entry name" value="G_TR_CS"/>
</dbReference>
<evidence type="ECO:0000256" key="5">
    <source>
        <dbReference type="ARBA" id="ARBA00022917"/>
    </source>
</evidence>
<dbReference type="InterPro" id="IPR009000">
    <property type="entry name" value="Transl_B-barrel_sf"/>
</dbReference>
<feature type="domain" description="Tr-type G" evidence="9">
    <location>
        <begin position="65"/>
        <end position="402"/>
    </location>
</feature>
<dbReference type="GO" id="GO:0070125">
    <property type="term" value="P:mitochondrial translational elongation"/>
    <property type="evidence" value="ECO:0007669"/>
    <property type="project" value="UniProtKB-UniRule"/>
</dbReference>
<dbReference type="Proteomes" id="UP001157006">
    <property type="component" value="Chromosome 5"/>
</dbReference>
<dbReference type="HAMAP" id="MF_00054_B">
    <property type="entry name" value="EF_G_EF_2_B"/>
    <property type="match status" value="1"/>
</dbReference>
<dbReference type="SUPFAM" id="SSF54211">
    <property type="entry name" value="Ribosomal protein S5 domain 2-like"/>
    <property type="match status" value="1"/>
</dbReference>
<accession>A0AAV1AQG1</accession>
<dbReference type="Gene3D" id="3.30.230.10">
    <property type="match status" value="1"/>
</dbReference>
<dbReference type="CDD" id="cd16262">
    <property type="entry name" value="EFG_III"/>
    <property type="match status" value="1"/>
</dbReference>
<dbReference type="InterPro" id="IPR009022">
    <property type="entry name" value="EFG_III"/>
</dbReference>
<dbReference type="InterPro" id="IPR014721">
    <property type="entry name" value="Ribsml_uS5_D2-typ_fold_subgr"/>
</dbReference>
<comment type="function">
    <text evidence="8">Mitochondrial GTPase that catalyzes the GTP-dependent ribosomal translocation step during translation elongation. During this step, the ribosome changes from the pre-translocational (PRE) to the post-translocational (POST) state as the newly formed A-site-bound peptidyl-tRNA and P-site-bound deacylated tRNA move to the P and E sites, respectively. Catalyzes the coordinated movement of the two tRNA molecules, the mRNA and conformational changes in the ribosome.</text>
</comment>
<comment type="subcellular location">
    <subcellularLocation>
        <location evidence="1 8">Mitochondrion</location>
    </subcellularLocation>
</comment>
<dbReference type="Gene3D" id="3.30.70.240">
    <property type="match status" value="1"/>
</dbReference>
<feature type="binding site" evidence="8">
    <location>
        <begin position="195"/>
        <end position="198"/>
    </location>
    <ligand>
        <name>GTP</name>
        <dbReference type="ChEBI" id="CHEBI:37565"/>
    </ligand>
</feature>
<dbReference type="SUPFAM" id="SSF52540">
    <property type="entry name" value="P-loop containing nucleoside triphosphate hydrolases"/>
    <property type="match status" value="1"/>
</dbReference>
<dbReference type="PANTHER" id="PTHR43636">
    <property type="entry name" value="ELONGATION FACTOR G, MITOCHONDRIAL"/>
    <property type="match status" value="1"/>
</dbReference>
<feature type="binding site" evidence="8">
    <location>
        <begin position="141"/>
        <end position="145"/>
    </location>
    <ligand>
        <name>GTP</name>
        <dbReference type="ChEBI" id="CHEBI:37565"/>
    </ligand>
</feature>
<keyword evidence="4 8" id="KW-0251">Elongation factor</keyword>
<keyword evidence="11" id="KW-1185">Reference proteome</keyword>
<dbReference type="InterPro" id="IPR004161">
    <property type="entry name" value="EFTu-like_2"/>
</dbReference>
<dbReference type="InterPro" id="IPR020568">
    <property type="entry name" value="Ribosomal_Su5_D2-typ_SF"/>
</dbReference>
<dbReference type="GO" id="GO:0005525">
    <property type="term" value="F:GTP binding"/>
    <property type="evidence" value="ECO:0007669"/>
    <property type="project" value="UniProtKB-UniRule"/>
</dbReference>
<gene>
    <name evidence="10" type="ORF">VFH_V040080</name>
</gene>
<evidence type="ECO:0000313" key="10">
    <source>
        <dbReference type="EMBL" id="CAI8612562.1"/>
    </source>
</evidence>
<dbReference type="NCBIfam" id="TIGR00231">
    <property type="entry name" value="small_GTP"/>
    <property type="match status" value="1"/>
</dbReference>
<evidence type="ECO:0000259" key="9">
    <source>
        <dbReference type="PROSITE" id="PS51722"/>
    </source>
</evidence>
<dbReference type="GO" id="GO:0005759">
    <property type="term" value="C:mitochondrial matrix"/>
    <property type="evidence" value="ECO:0007669"/>
    <property type="project" value="UniProtKB-ARBA"/>
</dbReference>
<dbReference type="InterPro" id="IPR035649">
    <property type="entry name" value="EFG_V"/>
</dbReference>
<dbReference type="PRINTS" id="PR00315">
    <property type="entry name" value="ELONGATNFCT"/>
</dbReference>